<evidence type="ECO:0000313" key="3">
    <source>
        <dbReference type="Proteomes" id="UP000032552"/>
    </source>
</evidence>
<sequence>MKIRKMVTLDSNSEGFANPQDVQQYMDQNKLKTLSAALKTLMDEHHQLSQQVTQQQQLVHEIVEGIMAQLRPTEKKVTLTDRNVMVLLKLFDGVVVQNGWDNLPIPDDTMKPTTVARKIVSDQIKNDYIHQQTNQRHHRGGSADA</sequence>
<dbReference type="EMBL" id="BAYM01000092">
    <property type="protein sequence ID" value="GAN37028.1"/>
    <property type="molecule type" value="Genomic_DNA"/>
</dbReference>
<proteinExistence type="predicted"/>
<gene>
    <name evidence="2" type="ORF">LC0644_1617</name>
</gene>
<accession>A0A0C9QEH2</accession>
<dbReference type="Proteomes" id="UP000032552">
    <property type="component" value="Unassembled WGS sequence"/>
</dbReference>
<evidence type="ECO:0000256" key="1">
    <source>
        <dbReference type="SAM" id="Coils"/>
    </source>
</evidence>
<dbReference type="RefSeq" id="WP_045627189.1">
    <property type="nucleotide sequence ID" value="NZ_BAYM01000092.1"/>
</dbReference>
<keyword evidence="1" id="KW-0175">Coiled coil</keyword>
<protein>
    <submittedName>
        <fullName evidence="2">Uncharacterized protein</fullName>
    </submittedName>
</protein>
<comment type="caution">
    <text evidence="2">The sequence shown here is derived from an EMBL/GenBank/DDBJ whole genome shotgun (WGS) entry which is preliminary data.</text>
</comment>
<reference evidence="3" key="1">
    <citation type="submission" date="2014-05" db="EMBL/GenBank/DDBJ databases">
        <title>Whole genome sequencing of Lactobacillus casei NRIC0644.</title>
        <authorList>
            <person name="Atarashi H."/>
            <person name="Yoshida Y."/>
            <person name="Fujimura S."/>
            <person name="Tanaka N."/>
            <person name="Shiwa Y."/>
            <person name="Yoshikawa H."/>
            <person name="Okada S."/>
            <person name="Nakagawa J."/>
        </authorList>
    </citation>
    <scope>NUCLEOTIDE SEQUENCE [LARGE SCALE GENOMIC DNA]</scope>
    <source>
        <strain evidence="3">NRIC0644</strain>
    </source>
</reference>
<dbReference type="AlphaFoldDB" id="A0A0C9QEH2"/>
<feature type="coiled-coil region" evidence="1">
    <location>
        <begin position="31"/>
        <end position="58"/>
    </location>
</feature>
<organism evidence="2 3">
    <name type="scientific">Lacticaseibacillus paracasei NRIC 0644</name>
    <dbReference type="NCBI Taxonomy" id="1435038"/>
    <lineage>
        <taxon>Bacteria</taxon>
        <taxon>Bacillati</taxon>
        <taxon>Bacillota</taxon>
        <taxon>Bacilli</taxon>
        <taxon>Lactobacillales</taxon>
        <taxon>Lactobacillaceae</taxon>
        <taxon>Lacticaseibacillus</taxon>
    </lineage>
</organism>
<name>A0A0C9QEH2_LACPA</name>
<evidence type="ECO:0000313" key="2">
    <source>
        <dbReference type="EMBL" id="GAN37028.1"/>
    </source>
</evidence>